<dbReference type="GO" id="GO:0016301">
    <property type="term" value="F:kinase activity"/>
    <property type="evidence" value="ECO:0007669"/>
    <property type="project" value="UniProtKB-KW"/>
</dbReference>
<dbReference type="InterPro" id="IPR017438">
    <property type="entry name" value="ATP-NAD_kinase_N"/>
</dbReference>
<evidence type="ECO:0000256" key="11">
    <source>
        <dbReference type="ARBA" id="ARBA00023264"/>
    </source>
</evidence>
<keyword evidence="14" id="KW-1185">Reference proteome</keyword>
<dbReference type="NCBIfam" id="TIGR00147">
    <property type="entry name" value="YegS/Rv2252/BmrU family lipid kinase"/>
    <property type="match status" value="1"/>
</dbReference>
<evidence type="ECO:0000256" key="7">
    <source>
        <dbReference type="ARBA" id="ARBA00022840"/>
    </source>
</evidence>
<evidence type="ECO:0000256" key="6">
    <source>
        <dbReference type="ARBA" id="ARBA00022777"/>
    </source>
</evidence>
<evidence type="ECO:0000313" key="13">
    <source>
        <dbReference type="EMBL" id="TKC02049.1"/>
    </source>
</evidence>
<accession>A0A4U1C8M3</accession>
<dbReference type="PANTHER" id="PTHR12358:SF106">
    <property type="entry name" value="LIPID KINASE YEGS"/>
    <property type="match status" value="1"/>
</dbReference>
<dbReference type="InterPro" id="IPR045540">
    <property type="entry name" value="YegS/DAGK_C"/>
</dbReference>
<keyword evidence="5" id="KW-0547">Nucleotide-binding</keyword>
<keyword evidence="10" id="KW-0594">Phospholipid biosynthesis</keyword>
<keyword evidence="3" id="KW-0808">Transferase</keyword>
<dbReference type="InterPro" id="IPR001206">
    <property type="entry name" value="Diacylglycerol_kinase_cat_dom"/>
</dbReference>
<name>A0A4U1C8M3_9SPHI</name>
<reference evidence="13 14" key="1">
    <citation type="submission" date="2019-04" db="EMBL/GenBank/DDBJ databases">
        <title>Pedobacter sp. AR-2-6 sp. nov., isolated from Arctic soil.</title>
        <authorList>
            <person name="Dahal R.H."/>
            <person name="Kim D.-U."/>
        </authorList>
    </citation>
    <scope>NUCLEOTIDE SEQUENCE [LARGE SCALE GENOMIC DNA]</scope>
    <source>
        <strain evidence="13 14">AR-2-6</strain>
    </source>
</reference>
<evidence type="ECO:0000256" key="8">
    <source>
        <dbReference type="ARBA" id="ARBA00022842"/>
    </source>
</evidence>
<evidence type="ECO:0000256" key="1">
    <source>
        <dbReference type="ARBA" id="ARBA00001946"/>
    </source>
</evidence>
<dbReference type="GO" id="GO:0008654">
    <property type="term" value="P:phospholipid biosynthetic process"/>
    <property type="evidence" value="ECO:0007669"/>
    <property type="project" value="UniProtKB-KW"/>
</dbReference>
<keyword evidence="4" id="KW-0479">Metal-binding</keyword>
<keyword evidence="2" id="KW-0444">Lipid biosynthesis</keyword>
<feature type="domain" description="DAGKc" evidence="12">
    <location>
        <begin position="3"/>
        <end position="132"/>
    </location>
</feature>
<evidence type="ECO:0000259" key="12">
    <source>
        <dbReference type="PROSITE" id="PS50146"/>
    </source>
</evidence>
<protein>
    <submittedName>
        <fullName evidence="13">YegS/Rv2252/BmrU family lipid kinase</fullName>
    </submittedName>
</protein>
<dbReference type="Pfam" id="PF19279">
    <property type="entry name" value="YegS_C"/>
    <property type="match status" value="1"/>
</dbReference>
<dbReference type="InterPro" id="IPR016064">
    <property type="entry name" value="NAD/diacylglycerol_kinase_sf"/>
</dbReference>
<dbReference type="Gene3D" id="3.40.50.10330">
    <property type="entry name" value="Probable inorganic polyphosphate/atp-NAD kinase, domain 1"/>
    <property type="match status" value="1"/>
</dbReference>
<dbReference type="EMBL" id="SWBO01000003">
    <property type="protein sequence ID" value="TKC02049.1"/>
    <property type="molecule type" value="Genomic_DNA"/>
</dbReference>
<dbReference type="Gene3D" id="2.60.200.40">
    <property type="match status" value="1"/>
</dbReference>
<keyword evidence="11" id="KW-1208">Phospholipid metabolism</keyword>
<dbReference type="SUPFAM" id="SSF111331">
    <property type="entry name" value="NAD kinase/diacylglycerol kinase-like"/>
    <property type="match status" value="1"/>
</dbReference>
<evidence type="ECO:0000313" key="14">
    <source>
        <dbReference type="Proteomes" id="UP000310477"/>
    </source>
</evidence>
<keyword evidence="8" id="KW-0460">Magnesium</keyword>
<proteinExistence type="predicted"/>
<dbReference type="OrthoDB" id="9786026at2"/>
<evidence type="ECO:0000256" key="2">
    <source>
        <dbReference type="ARBA" id="ARBA00022516"/>
    </source>
</evidence>
<dbReference type="GO" id="GO:0005886">
    <property type="term" value="C:plasma membrane"/>
    <property type="evidence" value="ECO:0007669"/>
    <property type="project" value="TreeGrafter"/>
</dbReference>
<dbReference type="RefSeq" id="WP_136876015.1">
    <property type="nucleotide sequence ID" value="NZ_SWBO01000003.1"/>
</dbReference>
<dbReference type="PANTHER" id="PTHR12358">
    <property type="entry name" value="SPHINGOSINE KINASE"/>
    <property type="match status" value="1"/>
</dbReference>
<gene>
    <name evidence="13" type="ORF">FA045_07340</name>
</gene>
<dbReference type="AlphaFoldDB" id="A0A4U1C8M3"/>
<dbReference type="GO" id="GO:0046872">
    <property type="term" value="F:metal ion binding"/>
    <property type="evidence" value="ECO:0007669"/>
    <property type="project" value="UniProtKB-KW"/>
</dbReference>
<evidence type="ECO:0000256" key="10">
    <source>
        <dbReference type="ARBA" id="ARBA00023209"/>
    </source>
</evidence>
<keyword evidence="7" id="KW-0067">ATP-binding</keyword>
<evidence type="ECO:0000256" key="4">
    <source>
        <dbReference type="ARBA" id="ARBA00022723"/>
    </source>
</evidence>
<keyword evidence="9" id="KW-0443">Lipid metabolism</keyword>
<keyword evidence="6 13" id="KW-0418">Kinase</keyword>
<sequence>MKSKAQKLLYIVNPSSGKGEVNYKQEIQSFFADKEETAEIFELPKKCSIDKIKAAIEKSKADKVIAVGGDGTLKLVAECLLGTDTPIGIIPAGSANGMAKELGIPEDLAEALALNISGKPKQIHAVSINDELCIHLADIGFNAYIVKKFDDLPTRGMWTYAKAAWHAFWYHRKMDVEFNINGKTVKEKAAMVVVANAKQYGTGFEINPDGKLDDELFEVIIVKDYAVMEILKIWATKLPWNPEKIESFQTASLKITTKHKVHFQVDGEYFGKVKTVEAKIIPKAINVLVGPSFSSEL</sequence>
<evidence type="ECO:0000256" key="9">
    <source>
        <dbReference type="ARBA" id="ARBA00023098"/>
    </source>
</evidence>
<dbReference type="SMART" id="SM00046">
    <property type="entry name" value="DAGKc"/>
    <property type="match status" value="1"/>
</dbReference>
<dbReference type="GO" id="GO:0005524">
    <property type="term" value="F:ATP binding"/>
    <property type="evidence" value="ECO:0007669"/>
    <property type="project" value="UniProtKB-KW"/>
</dbReference>
<organism evidence="13 14">
    <name type="scientific">Pedobacter cryotolerans</name>
    <dbReference type="NCBI Taxonomy" id="2571270"/>
    <lineage>
        <taxon>Bacteria</taxon>
        <taxon>Pseudomonadati</taxon>
        <taxon>Bacteroidota</taxon>
        <taxon>Sphingobacteriia</taxon>
        <taxon>Sphingobacteriales</taxon>
        <taxon>Sphingobacteriaceae</taxon>
        <taxon>Pedobacter</taxon>
    </lineage>
</organism>
<comment type="caution">
    <text evidence="13">The sequence shown here is derived from an EMBL/GenBank/DDBJ whole genome shotgun (WGS) entry which is preliminary data.</text>
</comment>
<dbReference type="InterPro" id="IPR050187">
    <property type="entry name" value="Lipid_Phosphate_FormReg"/>
</dbReference>
<evidence type="ECO:0000256" key="5">
    <source>
        <dbReference type="ARBA" id="ARBA00022741"/>
    </source>
</evidence>
<dbReference type="Proteomes" id="UP000310477">
    <property type="component" value="Unassembled WGS sequence"/>
</dbReference>
<dbReference type="PROSITE" id="PS50146">
    <property type="entry name" value="DAGK"/>
    <property type="match status" value="1"/>
</dbReference>
<comment type="cofactor">
    <cofactor evidence="1">
        <name>Mg(2+)</name>
        <dbReference type="ChEBI" id="CHEBI:18420"/>
    </cofactor>
</comment>
<evidence type="ECO:0000256" key="3">
    <source>
        <dbReference type="ARBA" id="ARBA00022679"/>
    </source>
</evidence>
<dbReference type="Pfam" id="PF00781">
    <property type="entry name" value="DAGK_cat"/>
    <property type="match status" value="1"/>
</dbReference>
<dbReference type="InterPro" id="IPR005218">
    <property type="entry name" value="Diacylglycerol/lipid_kinase"/>
</dbReference>